<evidence type="ECO:0000313" key="2">
    <source>
        <dbReference type="EMBL" id="MRG97577.1"/>
    </source>
</evidence>
<dbReference type="AlphaFoldDB" id="A0A6N7Q1I9"/>
<sequence length="233" mass="23804">MYVASRATPVLLLSGALGCNTITEIDALQFEPCAPSFSDSTATATQGSHGGSPFEDVCPEGEVLVGLRGGVNGITIAGISAICAAMRVSEAHPYTISLTPAEIIPNVRGVMGSEEPETQVCPPGAAVAGFEGSTVLYDPNDPRPILLRISLVCASLHVEGPPEAPTTRLGETTHTPSLGGPDDQGDVFQPIHCPPNQIARGIHGRSGLLVDAFGLGCAEPSLACPAVPAASEE</sequence>
<evidence type="ECO:0000313" key="3">
    <source>
        <dbReference type="Proteomes" id="UP000440224"/>
    </source>
</evidence>
<feature type="region of interest" description="Disordered" evidence="1">
    <location>
        <begin position="162"/>
        <end position="187"/>
    </location>
</feature>
<organism evidence="2 3">
    <name type="scientific">Polyangium spumosum</name>
    <dbReference type="NCBI Taxonomy" id="889282"/>
    <lineage>
        <taxon>Bacteria</taxon>
        <taxon>Pseudomonadati</taxon>
        <taxon>Myxococcota</taxon>
        <taxon>Polyangia</taxon>
        <taxon>Polyangiales</taxon>
        <taxon>Polyangiaceae</taxon>
        <taxon>Polyangium</taxon>
    </lineage>
</organism>
<accession>A0A6N7Q1I9</accession>
<dbReference type="Proteomes" id="UP000440224">
    <property type="component" value="Unassembled WGS sequence"/>
</dbReference>
<name>A0A6N7Q1I9_9BACT</name>
<dbReference type="PROSITE" id="PS51257">
    <property type="entry name" value="PROKAR_LIPOPROTEIN"/>
    <property type="match status" value="1"/>
</dbReference>
<dbReference type="EMBL" id="WJIE01000018">
    <property type="protein sequence ID" value="MRG97577.1"/>
    <property type="molecule type" value="Genomic_DNA"/>
</dbReference>
<dbReference type="RefSeq" id="WP_153824357.1">
    <property type="nucleotide sequence ID" value="NZ_WJIE01000018.1"/>
</dbReference>
<keyword evidence="3" id="KW-1185">Reference proteome</keyword>
<evidence type="ECO:0000256" key="1">
    <source>
        <dbReference type="SAM" id="MobiDB-lite"/>
    </source>
</evidence>
<dbReference type="OrthoDB" id="9829000at2"/>
<proteinExistence type="predicted"/>
<comment type="caution">
    <text evidence="2">The sequence shown here is derived from an EMBL/GenBank/DDBJ whole genome shotgun (WGS) entry which is preliminary data.</text>
</comment>
<reference evidence="2 3" key="1">
    <citation type="submission" date="2019-10" db="EMBL/GenBank/DDBJ databases">
        <title>A soil myxobacterium in the family Polyangiaceae.</title>
        <authorList>
            <person name="Li Y."/>
            <person name="Wang J."/>
        </authorList>
    </citation>
    <scope>NUCLEOTIDE SEQUENCE [LARGE SCALE GENOMIC DNA]</scope>
    <source>
        <strain evidence="2 3">DSM 14734</strain>
    </source>
</reference>
<protein>
    <submittedName>
        <fullName evidence="2">Uncharacterized protein</fullName>
    </submittedName>
</protein>
<gene>
    <name evidence="2" type="ORF">GF068_37455</name>
</gene>